<keyword evidence="2" id="KW-1185">Reference proteome</keyword>
<protein>
    <submittedName>
        <fullName evidence="1">Uncharacterized protein</fullName>
    </submittedName>
</protein>
<organism evidence="1 2">
    <name type="scientific">Microscilla marina ATCC 23134</name>
    <dbReference type="NCBI Taxonomy" id="313606"/>
    <lineage>
        <taxon>Bacteria</taxon>
        <taxon>Pseudomonadati</taxon>
        <taxon>Bacteroidota</taxon>
        <taxon>Cytophagia</taxon>
        <taxon>Cytophagales</taxon>
        <taxon>Microscillaceae</taxon>
        <taxon>Microscilla</taxon>
    </lineage>
</organism>
<sequence>MTIPTAAQETNYIWRTIRDIVFFEQHQYQLSLPKGRLIEALKKKARAKQLSDEDYVALKKFVTDKVYQEADYQKGYQLIKQNEALLNRLIKQLSKNSPKNWKFKMFDTYRVTLTLYGSGGSYDPDRGSIIIFATRDGKFKQYKNPANTIIHEITHIGIEYSIIRKHKVPHGLKERIVDTFVLLNFKKYLPEYYVQNMGDKRLDTYLKHKKDLDNLEEVVKKVLKKK</sequence>
<dbReference type="EMBL" id="AAWS01000003">
    <property type="protein sequence ID" value="EAY31277.1"/>
    <property type="molecule type" value="Genomic_DNA"/>
</dbReference>
<evidence type="ECO:0000313" key="2">
    <source>
        <dbReference type="Proteomes" id="UP000004095"/>
    </source>
</evidence>
<name>A1ZDW9_MICM2</name>
<dbReference type="eggNOG" id="ENOG5030W2X">
    <property type="taxonomic scope" value="Bacteria"/>
</dbReference>
<dbReference type="AlphaFoldDB" id="A1ZDW9"/>
<dbReference type="Gene3D" id="3.40.390.10">
    <property type="entry name" value="Collagenase (Catalytic Domain)"/>
    <property type="match status" value="1"/>
</dbReference>
<proteinExistence type="predicted"/>
<dbReference type="Proteomes" id="UP000004095">
    <property type="component" value="Unassembled WGS sequence"/>
</dbReference>
<evidence type="ECO:0000313" key="1">
    <source>
        <dbReference type="EMBL" id="EAY31277.1"/>
    </source>
</evidence>
<gene>
    <name evidence="1" type="ORF">M23134_04110</name>
</gene>
<dbReference type="GO" id="GO:0008237">
    <property type="term" value="F:metallopeptidase activity"/>
    <property type="evidence" value="ECO:0007669"/>
    <property type="project" value="InterPro"/>
</dbReference>
<comment type="caution">
    <text evidence="1">The sequence shown here is derived from an EMBL/GenBank/DDBJ whole genome shotgun (WGS) entry which is preliminary data.</text>
</comment>
<dbReference type="InterPro" id="IPR024079">
    <property type="entry name" value="MetalloPept_cat_dom_sf"/>
</dbReference>
<accession>A1ZDW9</accession>
<reference evidence="1 2" key="1">
    <citation type="submission" date="2007-01" db="EMBL/GenBank/DDBJ databases">
        <authorList>
            <person name="Haygood M."/>
            <person name="Podell S."/>
            <person name="Anderson C."/>
            <person name="Hopkinson B."/>
            <person name="Roe K."/>
            <person name="Barbeau K."/>
            <person name="Gaasterland T."/>
            <person name="Ferriera S."/>
            <person name="Johnson J."/>
            <person name="Kravitz S."/>
            <person name="Beeson K."/>
            <person name="Sutton G."/>
            <person name="Rogers Y.-H."/>
            <person name="Friedman R."/>
            <person name="Frazier M."/>
            <person name="Venter J.C."/>
        </authorList>
    </citation>
    <scope>NUCLEOTIDE SEQUENCE [LARGE SCALE GENOMIC DNA]</scope>
    <source>
        <strain evidence="1 2">ATCC 23134</strain>
    </source>
</reference>